<feature type="compositionally biased region" description="Basic and acidic residues" evidence="5">
    <location>
        <begin position="482"/>
        <end position="491"/>
    </location>
</feature>
<dbReference type="PROSITE" id="PS00149">
    <property type="entry name" value="SULFATASE_2"/>
    <property type="match status" value="1"/>
</dbReference>
<dbReference type="PANTHER" id="PTHR42693">
    <property type="entry name" value="ARYLSULFATASE FAMILY MEMBER"/>
    <property type="match status" value="1"/>
</dbReference>
<dbReference type="EMBL" id="FNZH01000001">
    <property type="protein sequence ID" value="SEI76081.1"/>
    <property type="molecule type" value="Genomic_DNA"/>
</dbReference>
<keyword evidence="6" id="KW-0812">Transmembrane</keyword>
<dbReference type="InterPro" id="IPR024607">
    <property type="entry name" value="Sulfatase_CS"/>
</dbReference>
<gene>
    <name evidence="8" type="ORF">SAMN05192553_101156</name>
</gene>
<organism evidence="8 9">
    <name type="scientific">Cyclobacterium xiamenense</name>
    <dbReference type="NCBI Taxonomy" id="1297121"/>
    <lineage>
        <taxon>Bacteria</taxon>
        <taxon>Pseudomonadati</taxon>
        <taxon>Bacteroidota</taxon>
        <taxon>Cytophagia</taxon>
        <taxon>Cytophagales</taxon>
        <taxon>Cyclobacteriaceae</taxon>
        <taxon>Cyclobacterium</taxon>
    </lineage>
</organism>
<evidence type="ECO:0000256" key="1">
    <source>
        <dbReference type="ARBA" id="ARBA00008779"/>
    </source>
</evidence>
<dbReference type="Proteomes" id="UP000199403">
    <property type="component" value="Unassembled WGS sequence"/>
</dbReference>
<keyword evidence="4" id="KW-0106">Calcium</keyword>
<dbReference type="GO" id="GO:0046872">
    <property type="term" value="F:metal ion binding"/>
    <property type="evidence" value="ECO:0007669"/>
    <property type="project" value="UniProtKB-KW"/>
</dbReference>
<dbReference type="InterPro" id="IPR050738">
    <property type="entry name" value="Sulfatase"/>
</dbReference>
<comment type="similarity">
    <text evidence="1">Belongs to the sulfatase family.</text>
</comment>
<keyword evidence="9" id="KW-1185">Reference proteome</keyword>
<dbReference type="InterPro" id="IPR000917">
    <property type="entry name" value="Sulfatase_N"/>
</dbReference>
<evidence type="ECO:0000256" key="6">
    <source>
        <dbReference type="SAM" id="Phobius"/>
    </source>
</evidence>
<keyword evidence="3" id="KW-0378">Hydrolase</keyword>
<dbReference type="STRING" id="1416801.SAMN05192553_101156"/>
<dbReference type="GO" id="GO:0004065">
    <property type="term" value="F:arylsulfatase activity"/>
    <property type="evidence" value="ECO:0007669"/>
    <property type="project" value="TreeGrafter"/>
</dbReference>
<evidence type="ECO:0000313" key="8">
    <source>
        <dbReference type="EMBL" id="SEI76081.1"/>
    </source>
</evidence>
<accession>A0A1H6T7W3</accession>
<dbReference type="Gene3D" id="3.30.1120.10">
    <property type="match status" value="1"/>
</dbReference>
<dbReference type="RefSeq" id="WP_092168131.1">
    <property type="nucleotide sequence ID" value="NZ_FNZH01000001.1"/>
</dbReference>
<dbReference type="SUPFAM" id="SSF53649">
    <property type="entry name" value="Alkaline phosphatase-like"/>
    <property type="match status" value="1"/>
</dbReference>
<feature type="domain" description="Sulfatase N-terminal" evidence="7">
    <location>
        <begin position="45"/>
        <end position="359"/>
    </location>
</feature>
<keyword evidence="6" id="KW-0472">Membrane</keyword>
<dbReference type="OrthoDB" id="9789742at2"/>
<dbReference type="CDD" id="cd16034">
    <property type="entry name" value="sulfatase_like"/>
    <property type="match status" value="1"/>
</dbReference>
<evidence type="ECO:0000256" key="5">
    <source>
        <dbReference type="SAM" id="MobiDB-lite"/>
    </source>
</evidence>
<dbReference type="InterPro" id="IPR017850">
    <property type="entry name" value="Alkaline_phosphatase_core_sf"/>
</dbReference>
<feature type="transmembrane region" description="Helical" evidence="6">
    <location>
        <begin position="20"/>
        <end position="37"/>
    </location>
</feature>
<reference evidence="9" key="1">
    <citation type="submission" date="2016-10" db="EMBL/GenBank/DDBJ databases">
        <authorList>
            <person name="Varghese N."/>
            <person name="Submissions S."/>
        </authorList>
    </citation>
    <scope>NUCLEOTIDE SEQUENCE [LARGE SCALE GENOMIC DNA]</scope>
    <source>
        <strain evidence="9">IBRC-M 10761</strain>
    </source>
</reference>
<evidence type="ECO:0000259" key="7">
    <source>
        <dbReference type="Pfam" id="PF00884"/>
    </source>
</evidence>
<proteinExistence type="inferred from homology"/>
<dbReference type="AlphaFoldDB" id="A0A1H6T7W3"/>
<sequence>MASKTVHHHLSSEAYRRRCIYLTGFLYVWVFLSLGCASKTPEKKPNIIYILADQWRASATGYAGDPNVRTPHLDQLARASINFENAVSVIPVCTPYRASLMTGRYPTSTGMFLNDLHLPLSEYGLGDVLADRGYTTAYIGKWHLDGQGRHAYIPPDRRRGFAYWKAAECDHDYNQSHYYTGNSPEKQFWEGYDVYAQTADAQEYIAGQLENDKPFALFLSYGTPHFPHHTAPQELQQHYPPADILLPANVPESMAEQVKKEAQGYYAHCEALDQSIGELLAYLDGLGIRDETLLVFTSDHGEMLGAHGVRPKAKQVPLAESARIPLLLHYPLLHGKTGRRVQTPITTPDIFPTLFGLLDLPIPESYEGDDLSEILTENSEREGHAVLYMQLAPWGVAGPYGREYRAVKTAQYTYVRSLDGPWLLFDDQKDPLQLNNLIEEPAYGAIVSQLDEQLWALLGKRGDAFHPAQWYLDRWQLKPGDHGSIPYDKEGTVPPQSPRLRKDAS</sequence>
<evidence type="ECO:0000256" key="4">
    <source>
        <dbReference type="ARBA" id="ARBA00022837"/>
    </source>
</evidence>
<keyword evidence="2" id="KW-0479">Metal-binding</keyword>
<evidence type="ECO:0000256" key="3">
    <source>
        <dbReference type="ARBA" id="ARBA00022801"/>
    </source>
</evidence>
<keyword evidence="6" id="KW-1133">Transmembrane helix</keyword>
<evidence type="ECO:0000313" key="9">
    <source>
        <dbReference type="Proteomes" id="UP000199403"/>
    </source>
</evidence>
<dbReference type="Pfam" id="PF00884">
    <property type="entry name" value="Sulfatase"/>
    <property type="match status" value="1"/>
</dbReference>
<protein>
    <submittedName>
        <fullName evidence="8">Arylsulfatase A</fullName>
    </submittedName>
</protein>
<evidence type="ECO:0000256" key="2">
    <source>
        <dbReference type="ARBA" id="ARBA00022723"/>
    </source>
</evidence>
<feature type="region of interest" description="Disordered" evidence="5">
    <location>
        <begin position="482"/>
        <end position="505"/>
    </location>
</feature>
<name>A0A1H6T7W3_9BACT</name>
<dbReference type="PANTHER" id="PTHR42693:SF53">
    <property type="entry name" value="ENDO-4-O-SULFATASE"/>
    <property type="match status" value="1"/>
</dbReference>
<dbReference type="Gene3D" id="3.40.720.10">
    <property type="entry name" value="Alkaline Phosphatase, subunit A"/>
    <property type="match status" value="1"/>
</dbReference>